<proteinExistence type="predicted"/>
<organism evidence="1 2">
    <name type="scientific">Diphasiastrum complanatum</name>
    <name type="common">Issler's clubmoss</name>
    <name type="synonym">Lycopodium complanatum</name>
    <dbReference type="NCBI Taxonomy" id="34168"/>
    <lineage>
        <taxon>Eukaryota</taxon>
        <taxon>Viridiplantae</taxon>
        <taxon>Streptophyta</taxon>
        <taxon>Embryophyta</taxon>
        <taxon>Tracheophyta</taxon>
        <taxon>Lycopodiopsida</taxon>
        <taxon>Lycopodiales</taxon>
        <taxon>Lycopodiaceae</taxon>
        <taxon>Lycopodioideae</taxon>
        <taxon>Diphasiastrum</taxon>
    </lineage>
</organism>
<reference evidence="2" key="1">
    <citation type="journal article" date="2024" name="Proc. Natl. Acad. Sci. U.S.A.">
        <title>Extraordinary preservation of gene collinearity over three hundred million years revealed in homosporous lycophytes.</title>
        <authorList>
            <person name="Li C."/>
            <person name="Wickell D."/>
            <person name="Kuo L.Y."/>
            <person name="Chen X."/>
            <person name="Nie B."/>
            <person name="Liao X."/>
            <person name="Peng D."/>
            <person name="Ji J."/>
            <person name="Jenkins J."/>
            <person name="Williams M."/>
            <person name="Shu S."/>
            <person name="Plott C."/>
            <person name="Barry K."/>
            <person name="Rajasekar S."/>
            <person name="Grimwood J."/>
            <person name="Han X."/>
            <person name="Sun S."/>
            <person name="Hou Z."/>
            <person name="He W."/>
            <person name="Dai G."/>
            <person name="Sun C."/>
            <person name="Schmutz J."/>
            <person name="Leebens-Mack J.H."/>
            <person name="Li F.W."/>
            <person name="Wang L."/>
        </authorList>
    </citation>
    <scope>NUCLEOTIDE SEQUENCE [LARGE SCALE GENOMIC DNA]</scope>
    <source>
        <strain evidence="2">cv. PW_Plant_1</strain>
    </source>
</reference>
<keyword evidence="2" id="KW-1185">Reference proteome</keyword>
<dbReference type="Proteomes" id="UP001162992">
    <property type="component" value="Chromosome 12"/>
</dbReference>
<sequence length="115" mass="13272">MAFVSSFVVGFVVGMGFVMAFVHSENRRAQARQRQIFSQHFFPPWIVFSDYQKVTWLNRKLKNIWPFVDKASSELIKTVVEPILEQYRPSIVSSLKLKKFTMGTIAPQLVGLYLA</sequence>
<protein>
    <submittedName>
        <fullName evidence="1">Uncharacterized protein</fullName>
    </submittedName>
</protein>
<comment type="caution">
    <text evidence="1">The sequence shown here is derived from an EMBL/GenBank/DDBJ whole genome shotgun (WGS) entry which is preliminary data.</text>
</comment>
<accession>A0ACC2BZZ0</accession>
<evidence type="ECO:0000313" key="2">
    <source>
        <dbReference type="Proteomes" id="UP001162992"/>
    </source>
</evidence>
<evidence type="ECO:0000313" key="1">
    <source>
        <dbReference type="EMBL" id="KAJ7535361.1"/>
    </source>
</evidence>
<dbReference type="EMBL" id="CM055103">
    <property type="protein sequence ID" value="KAJ7535361.1"/>
    <property type="molecule type" value="Genomic_DNA"/>
</dbReference>
<name>A0ACC2BZZ0_DIPCM</name>
<gene>
    <name evidence="1" type="ORF">O6H91_12G029800</name>
</gene>